<feature type="compositionally biased region" description="Low complexity" evidence="1">
    <location>
        <begin position="72"/>
        <end position="91"/>
    </location>
</feature>
<reference evidence="2" key="1">
    <citation type="journal article" date="2020" name="Stud. Mycol.">
        <title>101 Dothideomycetes genomes: a test case for predicting lifestyles and emergence of pathogens.</title>
        <authorList>
            <person name="Haridas S."/>
            <person name="Albert R."/>
            <person name="Binder M."/>
            <person name="Bloem J."/>
            <person name="Labutti K."/>
            <person name="Salamov A."/>
            <person name="Andreopoulos B."/>
            <person name="Baker S."/>
            <person name="Barry K."/>
            <person name="Bills G."/>
            <person name="Bluhm B."/>
            <person name="Cannon C."/>
            <person name="Castanera R."/>
            <person name="Culley D."/>
            <person name="Daum C."/>
            <person name="Ezra D."/>
            <person name="Gonzalez J."/>
            <person name="Henrissat B."/>
            <person name="Kuo A."/>
            <person name="Liang C."/>
            <person name="Lipzen A."/>
            <person name="Lutzoni F."/>
            <person name="Magnuson J."/>
            <person name="Mondo S."/>
            <person name="Nolan M."/>
            <person name="Ohm R."/>
            <person name="Pangilinan J."/>
            <person name="Park H.-J."/>
            <person name="Ramirez L."/>
            <person name="Alfaro M."/>
            <person name="Sun H."/>
            <person name="Tritt A."/>
            <person name="Yoshinaga Y."/>
            <person name="Zwiers L.-H."/>
            <person name="Turgeon B."/>
            <person name="Goodwin S."/>
            <person name="Spatafora J."/>
            <person name="Crous P."/>
            <person name="Grigoriev I."/>
        </authorList>
    </citation>
    <scope>NUCLEOTIDE SEQUENCE</scope>
    <source>
        <strain evidence="2">CBS 122368</strain>
    </source>
</reference>
<evidence type="ECO:0000256" key="1">
    <source>
        <dbReference type="SAM" id="MobiDB-lite"/>
    </source>
</evidence>
<dbReference type="RefSeq" id="XP_033690092.1">
    <property type="nucleotide sequence ID" value="XM_033835188.1"/>
</dbReference>
<keyword evidence="3" id="KW-1185">Reference proteome</keyword>
<sequence length="167" mass="17970">MAKDDQSVSFSSREMEVLALAWQCMETEPKINIEKLAGLAGYTKGSAGVIMGNIKRKLKVHAASIQGNDNGATVTPAGTPKKPTAPKTPKSSAKKRNAAGPNNEEPPTKKSKKAGGNKARAESDDEDGEFTNVRIKKEEAGELVRDLTDYLGEERHGAYEERDGDVI</sequence>
<evidence type="ECO:0000313" key="2">
    <source>
        <dbReference type="EMBL" id="KAF2255088.1"/>
    </source>
</evidence>
<dbReference type="Proteomes" id="UP000800094">
    <property type="component" value="Unassembled WGS sequence"/>
</dbReference>
<evidence type="ECO:0000313" key="3">
    <source>
        <dbReference type="Proteomes" id="UP000800094"/>
    </source>
</evidence>
<name>A0A6A6IXQ0_9PLEO</name>
<dbReference type="AlphaFoldDB" id="A0A6A6IXQ0"/>
<dbReference type="GeneID" id="54588518"/>
<accession>A0A6A6IXQ0</accession>
<dbReference type="EMBL" id="ML987190">
    <property type="protein sequence ID" value="KAF2255088.1"/>
    <property type="molecule type" value="Genomic_DNA"/>
</dbReference>
<organism evidence="2 3">
    <name type="scientific">Trematosphaeria pertusa</name>
    <dbReference type="NCBI Taxonomy" id="390896"/>
    <lineage>
        <taxon>Eukaryota</taxon>
        <taxon>Fungi</taxon>
        <taxon>Dikarya</taxon>
        <taxon>Ascomycota</taxon>
        <taxon>Pezizomycotina</taxon>
        <taxon>Dothideomycetes</taxon>
        <taxon>Pleosporomycetidae</taxon>
        <taxon>Pleosporales</taxon>
        <taxon>Massarineae</taxon>
        <taxon>Trematosphaeriaceae</taxon>
        <taxon>Trematosphaeria</taxon>
    </lineage>
</organism>
<protein>
    <submittedName>
        <fullName evidence="2">Uncharacterized protein</fullName>
    </submittedName>
</protein>
<feature type="region of interest" description="Disordered" evidence="1">
    <location>
        <begin position="65"/>
        <end position="141"/>
    </location>
</feature>
<gene>
    <name evidence="2" type="ORF">BU26DRAFT_600668</name>
</gene>
<dbReference type="OrthoDB" id="5403747at2759"/>
<proteinExistence type="predicted"/>